<comment type="caution">
    <text evidence="3">The sequence shown here is derived from an EMBL/GenBank/DDBJ whole genome shotgun (WGS) entry which is preliminary data.</text>
</comment>
<dbReference type="RefSeq" id="WP_302079339.1">
    <property type="nucleotide sequence ID" value="NZ_JAUKWQ010000012.1"/>
</dbReference>
<organism evidence="3 4">
    <name type="scientific">Rhizobium oryzicola</name>
    <dbReference type="NCBI Taxonomy" id="1232668"/>
    <lineage>
        <taxon>Bacteria</taxon>
        <taxon>Pseudomonadati</taxon>
        <taxon>Pseudomonadota</taxon>
        <taxon>Alphaproteobacteria</taxon>
        <taxon>Hyphomicrobiales</taxon>
        <taxon>Rhizobiaceae</taxon>
        <taxon>Rhizobium/Agrobacterium group</taxon>
        <taxon>Rhizobium</taxon>
    </lineage>
</organism>
<dbReference type="Proteomes" id="UP001169006">
    <property type="component" value="Unassembled WGS sequence"/>
</dbReference>
<keyword evidence="2" id="KW-1133">Transmembrane helix</keyword>
<evidence type="ECO:0008006" key="5">
    <source>
        <dbReference type="Google" id="ProtNLM"/>
    </source>
</evidence>
<keyword evidence="2" id="KW-0812">Transmembrane</keyword>
<feature type="transmembrane region" description="Helical" evidence="2">
    <location>
        <begin position="32"/>
        <end position="55"/>
    </location>
</feature>
<evidence type="ECO:0000313" key="3">
    <source>
        <dbReference type="EMBL" id="MDO1585049.1"/>
    </source>
</evidence>
<accession>A0ABT8T3P0</accession>
<sequence length="64" mass="7296">MFRDLNGYYSRRPDPPPEQPPKRQLTPRQQKTLLWIIAFNVVTLFIAPIGGATVIEALLSSFKP</sequence>
<evidence type="ECO:0000313" key="4">
    <source>
        <dbReference type="Proteomes" id="UP001169006"/>
    </source>
</evidence>
<dbReference type="EMBL" id="JAUKWQ010000012">
    <property type="protein sequence ID" value="MDO1585049.1"/>
    <property type="molecule type" value="Genomic_DNA"/>
</dbReference>
<reference evidence="3" key="2">
    <citation type="submission" date="2023-07" db="EMBL/GenBank/DDBJ databases">
        <authorList>
            <person name="Sun H."/>
        </authorList>
    </citation>
    <scope>NUCLEOTIDE SEQUENCE</scope>
    <source>
        <strain evidence="3">05753</strain>
    </source>
</reference>
<protein>
    <recommendedName>
        <fullName evidence="5">Transmembrane protein</fullName>
    </recommendedName>
</protein>
<name>A0ABT8T3P0_9HYPH</name>
<reference evidence="3" key="1">
    <citation type="journal article" date="2015" name="Int. J. Syst. Evol. Microbiol.">
        <title>Rhizobium oryzicola sp. nov., potential plant-growth-promoting endophytic bacteria isolated from rice roots.</title>
        <authorList>
            <person name="Zhang X.X."/>
            <person name="Gao J.S."/>
            <person name="Cao Y.H."/>
            <person name="Sheirdil R.A."/>
            <person name="Wang X.C."/>
            <person name="Zhang L."/>
        </authorList>
    </citation>
    <scope>NUCLEOTIDE SEQUENCE</scope>
    <source>
        <strain evidence="3">05753</strain>
    </source>
</reference>
<evidence type="ECO:0000256" key="1">
    <source>
        <dbReference type="SAM" id="MobiDB-lite"/>
    </source>
</evidence>
<keyword evidence="4" id="KW-1185">Reference proteome</keyword>
<gene>
    <name evidence="3" type="ORF">Q2T52_23405</name>
</gene>
<keyword evidence="2" id="KW-0472">Membrane</keyword>
<feature type="region of interest" description="Disordered" evidence="1">
    <location>
        <begin position="1"/>
        <end position="26"/>
    </location>
</feature>
<evidence type="ECO:0000256" key="2">
    <source>
        <dbReference type="SAM" id="Phobius"/>
    </source>
</evidence>
<proteinExistence type="predicted"/>